<name>A0A2S5G838_9BACL</name>
<organism evidence="2 3">
    <name type="scientific">Jeotgalibacillus proteolyticus</name>
    <dbReference type="NCBI Taxonomy" id="2082395"/>
    <lineage>
        <taxon>Bacteria</taxon>
        <taxon>Bacillati</taxon>
        <taxon>Bacillota</taxon>
        <taxon>Bacilli</taxon>
        <taxon>Bacillales</taxon>
        <taxon>Caryophanaceae</taxon>
        <taxon>Jeotgalibacillus</taxon>
    </lineage>
</organism>
<dbReference type="PANTHER" id="PTHR33121:SF76">
    <property type="entry name" value="SIGNALING PROTEIN"/>
    <property type="match status" value="1"/>
</dbReference>
<dbReference type="PANTHER" id="PTHR33121">
    <property type="entry name" value="CYCLIC DI-GMP PHOSPHODIESTERASE PDEF"/>
    <property type="match status" value="1"/>
</dbReference>
<accession>A0A2S5G838</accession>
<evidence type="ECO:0000313" key="2">
    <source>
        <dbReference type="EMBL" id="PPA69149.1"/>
    </source>
</evidence>
<dbReference type="Pfam" id="PF00563">
    <property type="entry name" value="EAL"/>
    <property type="match status" value="1"/>
</dbReference>
<dbReference type="InterPro" id="IPR001633">
    <property type="entry name" value="EAL_dom"/>
</dbReference>
<dbReference type="Gene3D" id="3.20.20.450">
    <property type="entry name" value="EAL domain"/>
    <property type="match status" value="1"/>
</dbReference>
<dbReference type="AlphaFoldDB" id="A0A2S5G838"/>
<feature type="domain" description="EAL" evidence="1">
    <location>
        <begin position="1"/>
        <end position="236"/>
    </location>
</feature>
<dbReference type="PROSITE" id="PS50883">
    <property type="entry name" value="EAL"/>
    <property type="match status" value="1"/>
</dbReference>
<dbReference type="OrthoDB" id="581425at2"/>
<dbReference type="Proteomes" id="UP000239047">
    <property type="component" value="Unassembled WGS sequence"/>
</dbReference>
<evidence type="ECO:0000259" key="1">
    <source>
        <dbReference type="PROSITE" id="PS50883"/>
    </source>
</evidence>
<gene>
    <name evidence="2" type="ORF">C4B60_17740</name>
</gene>
<proteinExistence type="predicted"/>
<comment type="caution">
    <text evidence="2">The sequence shown here is derived from an EMBL/GenBank/DDBJ whole genome shotgun (WGS) entry which is preliminary data.</text>
</comment>
<sequence>MLTNFIRNELFSHSFQPIIDIQRWKKIGFEGLLRTSHFNNVEDVFKLAIQEKQLYELDSQSIYKAAVTYHSAGFSSKDCYLFLNVFPSTLTNANFLPFVRKISAEYAFLNHQIVFEISESEVIKDFLSFKKQIIQLRSEGFLFAIDDVGKGNSNFKCVIELEPNFIKLDQYFSNSLHKNLKKQDFIKSMIHYTDKHEIKLILEGIETEMDLAMAKYIGITYGQGNIIGSPKSLKVV</sequence>
<dbReference type="GO" id="GO:0071111">
    <property type="term" value="F:cyclic-guanylate-specific phosphodiesterase activity"/>
    <property type="evidence" value="ECO:0007669"/>
    <property type="project" value="InterPro"/>
</dbReference>
<dbReference type="RefSeq" id="WP_104059368.1">
    <property type="nucleotide sequence ID" value="NZ_PREZ01000007.1"/>
</dbReference>
<dbReference type="InterPro" id="IPR050706">
    <property type="entry name" value="Cyclic-di-GMP_PDE-like"/>
</dbReference>
<dbReference type="CDD" id="cd01948">
    <property type="entry name" value="EAL"/>
    <property type="match status" value="1"/>
</dbReference>
<dbReference type="EMBL" id="PREZ01000007">
    <property type="protein sequence ID" value="PPA69149.1"/>
    <property type="molecule type" value="Genomic_DNA"/>
</dbReference>
<protein>
    <recommendedName>
        <fullName evidence="1">EAL domain-containing protein</fullName>
    </recommendedName>
</protein>
<reference evidence="2 3" key="1">
    <citation type="submission" date="2018-02" db="EMBL/GenBank/DDBJ databases">
        <title>Jeotgalibacillus proteolyticum sp. nov. a protease producing bacterium isolated from ocean sediments of Laizhou Bay.</title>
        <authorList>
            <person name="Li Y."/>
        </authorList>
    </citation>
    <scope>NUCLEOTIDE SEQUENCE [LARGE SCALE GENOMIC DNA]</scope>
    <source>
        <strain evidence="2 3">22-7</strain>
    </source>
</reference>
<dbReference type="InterPro" id="IPR035919">
    <property type="entry name" value="EAL_sf"/>
</dbReference>
<evidence type="ECO:0000313" key="3">
    <source>
        <dbReference type="Proteomes" id="UP000239047"/>
    </source>
</evidence>
<keyword evidence="3" id="KW-1185">Reference proteome</keyword>
<dbReference type="SUPFAM" id="SSF141868">
    <property type="entry name" value="EAL domain-like"/>
    <property type="match status" value="1"/>
</dbReference>
<dbReference type="SMART" id="SM00052">
    <property type="entry name" value="EAL"/>
    <property type="match status" value="1"/>
</dbReference>